<proteinExistence type="predicted"/>
<dbReference type="EMBL" id="FOYM01000026">
    <property type="protein sequence ID" value="SFR12939.1"/>
    <property type="molecule type" value="Genomic_DNA"/>
</dbReference>
<organism evidence="1 2">
    <name type="scientific">Desulfoscipio geothermicus DSM 3669</name>
    <dbReference type="NCBI Taxonomy" id="1121426"/>
    <lineage>
        <taxon>Bacteria</taxon>
        <taxon>Bacillati</taxon>
        <taxon>Bacillota</taxon>
        <taxon>Clostridia</taxon>
        <taxon>Eubacteriales</taxon>
        <taxon>Desulfallaceae</taxon>
        <taxon>Desulfoscipio</taxon>
    </lineage>
</organism>
<name>A0A1I6E5B3_9FIRM</name>
<reference evidence="2" key="1">
    <citation type="submission" date="2016-10" db="EMBL/GenBank/DDBJ databases">
        <authorList>
            <person name="Varghese N."/>
            <person name="Submissions S."/>
        </authorList>
    </citation>
    <scope>NUCLEOTIDE SEQUENCE [LARGE SCALE GENOMIC DNA]</scope>
    <source>
        <strain evidence="2">DSM 3669</strain>
    </source>
</reference>
<evidence type="ECO:0000313" key="1">
    <source>
        <dbReference type="EMBL" id="SFR12939.1"/>
    </source>
</evidence>
<dbReference type="STRING" id="39060.SAMN05660706_12639"/>
<dbReference type="AlphaFoldDB" id="A0A1I6E5B3"/>
<sequence length="52" mass="6049">MQIEVKLSRGENRGLVLLRSFFGALQKEFQQTGKLFRLTAGLMSYPIQRPFF</sequence>
<evidence type="ECO:0000313" key="2">
    <source>
        <dbReference type="Proteomes" id="UP000199584"/>
    </source>
</evidence>
<accession>A0A1I6E5B3</accession>
<gene>
    <name evidence="1" type="ORF">SAMN05660706_12639</name>
</gene>
<dbReference type="Proteomes" id="UP000199584">
    <property type="component" value="Unassembled WGS sequence"/>
</dbReference>
<keyword evidence="2" id="KW-1185">Reference proteome</keyword>
<protein>
    <submittedName>
        <fullName evidence="1">Uncharacterized protein</fullName>
    </submittedName>
</protein>